<evidence type="ECO:0000256" key="21">
    <source>
        <dbReference type="ARBA" id="ARBA00048494"/>
    </source>
</evidence>
<evidence type="ECO:0000256" key="20">
    <source>
        <dbReference type="ARBA" id="ARBA00024056"/>
    </source>
</evidence>
<feature type="non-terminal residue" evidence="23">
    <location>
        <position position="336"/>
    </location>
</feature>
<dbReference type="GO" id="GO:0071555">
    <property type="term" value="P:cell wall organization"/>
    <property type="evidence" value="ECO:0007669"/>
    <property type="project" value="UniProtKB-KW"/>
</dbReference>
<evidence type="ECO:0000256" key="19">
    <source>
        <dbReference type="ARBA" id="ARBA00023326"/>
    </source>
</evidence>
<dbReference type="GO" id="GO:0098552">
    <property type="term" value="C:side of membrane"/>
    <property type="evidence" value="ECO:0007669"/>
    <property type="project" value="UniProtKB-KW"/>
</dbReference>
<evidence type="ECO:0000256" key="15">
    <source>
        <dbReference type="ARBA" id="ARBA00023277"/>
    </source>
</evidence>
<keyword evidence="5" id="KW-1003">Cell membrane</keyword>
<keyword evidence="6" id="KW-0134">Cell wall</keyword>
<keyword evidence="7" id="KW-0964">Secreted</keyword>
<comment type="catalytic activity">
    <reaction evidence="21">
        <text>[(1-&gt;4)-N-acetyl-beta-D-glucosaminyl](n) + n H2O = chitosan + n acetate</text>
        <dbReference type="Rhea" id="RHEA:10464"/>
        <dbReference type="Rhea" id="RHEA-COMP:9593"/>
        <dbReference type="Rhea" id="RHEA-COMP:9597"/>
        <dbReference type="ChEBI" id="CHEBI:15377"/>
        <dbReference type="ChEBI" id="CHEBI:17029"/>
        <dbReference type="ChEBI" id="CHEBI:30089"/>
        <dbReference type="ChEBI" id="CHEBI:57704"/>
        <dbReference type="EC" id="3.5.1.41"/>
    </reaction>
    <physiologicalReaction direction="left-to-right" evidence="21">
        <dbReference type="Rhea" id="RHEA:10465"/>
    </physiologicalReaction>
</comment>
<evidence type="ECO:0000256" key="8">
    <source>
        <dbReference type="ARBA" id="ARBA00022622"/>
    </source>
</evidence>
<keyword evidence="13" id="KW-0472">Membrane</keyword>
<keyword evidence="19" id="KW-0624">Polysaccharide degradation</keyword>
<comment type="caution">
    <text evidence="23">The sequence shown here is derived from an EMBL/GenBank/DDBJ whole genome shotgun (WGS) entry which is preliminary data.</text>
</comment>
<dbReference type="PANTHER" id="PTHR10587:SF133">
    <property type="entry name" value="CHITIN DEACETYLASE 1-RELATED"/>
    <property type="match status" value="1"/>
</dbReference>
<evidence type="ECO:0000256" key="12">
    <source>
        <dbReference type="ARBA" id="ARBA00023024"/>
    </source>
</evidence>
<evidence type="ECO:0000256" key="9">
    <source>
        <dbReference type="ARBA" id="ARBA00022723"/>
    </source>
</evidence>
<dbReference type="InterPro" id="IPR011330">
    <property type="entry name" value="Glyco_hydro/deAcase_b/a-brl"/>
</dbReference>
<dbReference type="GO" id="GO:0009272">
    <property type="term" value="P:fungal-type cell wall biogenesis"/>
    <property type="evidence" value="ECO:0007669"/>
    <property type="project" value="UniProtKB-ARBA"/>
</dbReference>
<evidence type="ECO:0000256" key="11">
    <source>
        <dbReference type="ARBA" id="ARBA00022801"/>
    </source>
</evidence>
<keyword evidence="24" id="KW-1185">Reference proteome</keyword>
<dbReference type="FunFam" id="3.20.20.370:FF:000004">
    <property type="entry name" value="Related to Chitin deacetylase"/>
    <property type="match status" value="1"/>
</dbReference>
<keyword evidence="18" id="KW-0961">Cell wall biogenesis/degradation</keyword>
<evidence type="ECO:0000256" key="1">
    <source>
        <dbReference type="ARBA" id="ARBA00001941"/>
    </source>
</evidence>
<accession>A0A9N9BER1</accession>
<keyword evidence="11" id="KW-0378">Hydrolase</keyword>
<evidence type="ECO:0000256" key="2">
    <source>
        <dbReference type="ARBA" id="ARBA00004191"/>
    </source>
</evidence>
<dbReference type="GO" id="GO:0005886">
    <property type="term" value="C:plasma membrane"/>
    <property type="evidence" value="ECO:0007669"/>
    <property type="project" value="UniProtKB-SubCell"/>
</dbReference>
<evidence type="ECO:0000256" key="4">
    <source>
        <dbReference type="ARBA" id="ARBA00010973"/>
    </source>
</evidence>
<proteinExistence type="inferred from homology"/>
<sequence length="336" mass="36352">QVPGQWPTPDQVPTMQPQWASLINPSSVPNAPVQTKAAGDCSQTSTYCNWSCNHCQRPNDVIICPAQKDWGLTYDDGPSIYTPALLDYLKLNNIKATFFVIGSRVLERPDVLRRTIAEGHQLGIHTWSHPYLTTLTNNQIIAELKWTETIIKTVAGVTPIYMRPPYGDVDDRVRSIATQMGYKVVIWDVDTTDWLSNGNPTYNPNTITNIVQNYANQKSSTGHISLEHDLFPVAAAAAPKALDIILQAGFAAKPVGTCVGTKFYVEDGGSITTAQSSISSVTPNGVTTSNTNATGTSVDVPSATNSSQISNASHCLSSFALFVVSAFCIMFLGPII</sequence>
<comment type="subcellular location">
    <subcellularLocation>
        <location evidence="3">Cell membrane</location>
        <topology evidence="3">Lipid-anchor</topology>
        <topology evidence="3">GPI-anchor</topology>
    </subcellularLocation>
    <subcellularLocation>
        <location evidence="2">Secreted</location>
        <location evidence="2">Cell wall</location>
    </subcellularLocation>
</comment>
<evidence type="ECO:0000256" key="18">
    <source>
        <dbReference type="ARBA" id="ARBA00023316"/>
    </source>
</evidence>
<dbReference type="Gene3D" id="3.20.20.370">
    <property type="entry name" value="Glycoside hydrolase/deacetylase"/>
    <property type="match status" value="1"/>
</dbReference>
<evidence type="ECO:0000256" key="17">
    <source>
        <dbReference type="ARBA" id="ARBA00023288"/>
    </source>
</evidence>
<dbReference type="PANTHER" id="PTHR10587">
    <property type="entry name" value="GLYCOSYL TRANSFERASE-RELATED"/>
    <property type="match status" value="1"/>
</dbReference>
<comment type="similarity">
    <text evidence="4">Belongs to the polysaccharide deacetylase family.</text>
</comment>
<dbReference type="SUPFAM" id="SSF88713">
    <property type="entry name" value="Glycoside hydrolase/deacetylase"/>
    <property type="match status" value="1"/>
</dbReference>
<evidence type="ECO:0000256" key="6">
    <source>
        <dbReference type="ARBA" id="ARBA00022512"/>
    </source>
</evidence>
<evidence type="ECO:0000313" key="24">
    <source>
        <dbReference type="Proteomes" id="UP000789572"/>
    </source>
</evidence>
<dbReference type="GO" id="GO:0006032">
    <property type="term" value="P:chitin catabolic process"/>
    <property type="evidence" value="ECO:0007669"/>
    <property type="project" value="UniProtKB-KW"/>
</dbReference>
<gene>
    <name evidence="23" type="ORF">POCULU_LOCUS5567</name>
</gene>
<evidence type="ECO:0000256" key="3">
    <source>
        <dbReference type="ARBA" id="ARBA00004609"/>
    </source>
</evidence>
<evidence type="ECO:0000259" key="22">
    <source>
        <dbReference type="PROSITE" id="PS51677"/>
    </source>
</evidence>
<dbReference type="Pfam" id="PF01522">
    <property type="entry name" value="Polysacc_deac_1"/>
    <property type="match status" value="1"/>
</dbReference>
<evidence type="ECO:0000313" key="23">
    <source>
        <dbReference type="EMBL" id="CAG8562198.1"/>
    </source>
</evidence>
<evidence type="ECO:0000256" key="13">
    <source>
        <dbReference type="ARBA" id="ARBA00023136"/>
    </source>
</evidence>
<evidence type="ECO:0000256" key="5">
    <source>
        <dbReference type="ARBA" id="ARBA00022475"/>
    </source>
</evidence>
<keyword evidence="17" id="KW-0449">Lipoprotein</keyword>
<dbReference type="CDD" id="cd10952">
    <property type="entry name" value="CE4_MrCDA_like"/>
    <property type="match status" value="1"/>
</dbReference>
<keyword evidence="15" id="KW-0119">Carbohydrate metabolism</keyword>
<dbReference type="GO" id="GO:0046872">
    <property type="term" value="F:metal ion binding"/>
    <property type="evidence" value="ECO:0007669"/>
    <property type="project" value="UniProtKB-KW"/>
</dbReference>
<dbReference type="OrthoDB" id="407355at2759"/>
<protein>
    <recommendedName>
        <fullName evidence="20">chitin deacetylase</fullName>
        <ecNumber evidence="20">3.5.1.41</ecNumber>
    </recommendedName>
</protein>
<reference evidence="23" key="1">
    <citation type="submission" date="2021-06" db="EMBL/GenBank/DDBJ databases">
        <authorList>
            <person name="Kallberg Y."/>
            <person name="Tangrot J."/>
            <person name="Rosling A."/>
        </authorList>
    </citation>
    <scope>NUCLEOTIDE SEQUENCE</scope>
    <source>
        <strain evidence="23">IA702</strain>
    </source>
</reference>
<keyword evidence="10" id="KW-0732">Signal</keyword>
<organism evidence="23 24">
    <name type="scientific">Paraglomus occultum</name>
    <dbReference type="NCBI Taxonomy" id="144539"/>
    <lineage>
        <taxon>Eukaryota</taxon>
        <taxon>Fungi</taxon>
        <taxon>Fungi incertae sedis</taxon>
        <taxon>Mucoromycota</taxon>
        <taxon>Glomeromycotina</taxon>
        <taxon>Glomeromycetes</taxon>
        <taxon>Paraglomerales</taxon>
        <taxon>Paraglomeraceae</taxon>
        <taxon>Paraglomus</taxon>
    </lineage>
</organism>
<dbReference type="GO" id="GO:0000272">
    <property type="term" value="P:polysaccharide catabolic process"/>
    <property type="evidence" value="ECO:0007669"/>
    <property type="project" value="UniProtKB-KW"/>
</dbReference>
<evidence type="ECO:0000256" key="14">
    <source>
        <dbReference type="ARBA" id="ARBA00023180"/>
    </source>
</evidence>
<keyword evidence="8" id="KW-0336">GPI-anchor</keyword>
<keyword evidence="16" id="KW-0170">Cobalt</keyword>
<dbReference type="InterPro" id="IPR002509">
    <property type="entry name" value="NODB_dom"/>
</dbReference>
<evidence type="ECO:0000256" key="10">
    <source>
        <dbReference type="ARBA" id="ARBA00022729"/>
    </source>
</evidence>
<evidence type="ECO:0000256" key="7">
    <source>
        <dbReference type="ARBA" id="ARBA00022525"/>
    </source>
</evidence>
<keyword evidence="12" id="KW-0146">Chitin degradation</keyword>
<dbReference type="InterPro" id="IPR050248">
    <property type="entry name" value="Polysacc_deacetylase_ArnD"/>
</dbReference>
<keyword evidence="14" id="KW-0325">Glycoprotein</keyword>
<dbReference type="GO" id="GO:0004099">
    <property type="term" value="F:chitin deacetylase activity"/>
    <property type="evidence" value="ECO:0007669"/>
    <property type="project" value="UniProtKB-EC"/>
</dbReference>
<comment type="cofactor">
    <cofactor evidence="1">
        <name>Co(2+)</name>
        <dbReference type="ChEBI" id="CHEBI:48828"/>
    </cofactor>
</comment>
<dbReference type="PROSITE" id="PS51677">
    <property type="entry name" value="NODB"/>
    <property type="match status" value="1"/>
</dbReference>
<evidence type="ECO:0000256" key="16">
    <source>
        <dbReference type="ARBA" id="ARBA00023285"/>
    </source>
</evidence>
<keyword evidence="9" id="KW-0479">Metal-binding</keyword>
<name>A0A9N9BER1_9GLOM</name>
<dbReference type="AlphaFoldDB" id="A0A9N9BER1"/>
<dbReference type="EMBL" id="CAJVPJ010000874">
    <property type="protein sequence ID" value="CAG8562198.1"/>
    <property type="molecule type" value="Genomic_DNA"/>
</dbReference>
<dbReference type="Proteomes" id="UP000789572">
    <property type="component" value="Unassembled WGS sequence"/>
</dbReference>
<dbReference type="EC" id="3.5.1.41" evidence="20"/>
<feature type="domain" description="NodB homology" evidence="22">
    <location>
        <begin position="68"/>
        <end position="253"/>
    </location>
</feature>